<proteinExistence type="predicted"/>
<dbReference type="AlphaFoldDB" id="A0A5C6D4W7"/>
<dbReference type="InterPro" id="IPR006311">
    <property type="entry name" value="TAT_signal"/>
</dbReference>
<dbReference type="SUPFAM" id="SSF48452">
    <property type="entry name" value="TPR-like"/>
    <property type="match status" value="1"/>
</dbReference>
<dbReference type="InterPro" id="IPR011990">
    <property type="entry name" value="TPR-like_helical_dom_sf"/>
</dbReference>
<dbReference type="PANTHER" id="PTHR47908">
    <property type="match status" value="1"/>
</dbReference>
<name>A0A5C6D4W7_9BACT</name>
<dbReference type="PANTHER" id="PTHR47908:SF2">
    <property type="entry name" value="TETRATRICOPEPTIDE REPEAT (TPR)-LIKE SUPERFAMILY PROTEIN"/>
    <property type="match status" value="1"/>
</dbReference>
<accession>A0A5C6D4W7</accession>
<comment type="caution">
    <text evidence="1">The sequence shown here is derived from an EMBL/GenBank/DDBJ whole genome shotgun (WGS) entry which is preliminary data.</text>
</comment>
<organism evidence="1 2">
    <name type="scientific">Novipirellula artificiosorum</name>
    <dbReference type="NCBI Taxonomy" id="2528016"/>
    <lineage>
        <taxon>Bacteria</taxon>
        <taxon>Pseudomonadati</taxon>
        <taxon>Planctomycetota</taxon>
        <taxon>Planctomycetia</taxon>
        <taxon>Pirellulales</taxon>
        <taxon>Pirellulaceae</taxon>
        <taxon>Novipirellula</taxon>
    </lineage>
</organism>
<keyword evidence="1" id="KW-0449">Lipoprotein</keyword>
<dbReference type="Proteomes" id="UP000319143">
    <property type="component" value="Unassembled WGS sequence"/>
</dbReference>
<sequence length="260" mass="28336">MDTKMRRVVFLYLGAALVGAVVIGAAAIPARAQDPGTLSASTLRAEALKQLQEGKTELAILAADAIVRQHGDDPRAIRLAADVYLRCGRVPWSVRLFDRYVKADPARMPELWQRGIALCFGGDYTAAAEQFEAHRTVNPNDVENAAWHFLCVAKSKSLAEAQQSVLPAPDDPRIPMAEIQRMLRSGNKDAVESRIEATAAGSSERAQAAFYGNFYLGLYADAAGDSDEAIERMQQAAKDAPRNYMGDIARVYAKRLADPK</sequence>
<keyword evidence="2" id="KW-1185">Reference proteome</keyword>
<dbReference type="EMBL" id="SJPV01000019">
    <property type="protein sequence ID" value="TWU30984.1"/>
    <property type="molecule type" value="Genomic_DNA"/>
</dbReference>
<dbReference type="PROSITE" id="PS51318">
    <property type="entry name" value="TAT"/>
    <property type="match status" value="1"/>
</dbReference>
<reference evidence="1 2" key="1">
    <citation type="submission" date="2019-02" db="EMBL/GenBank/DDBJ databases">
        <title>Deep-cultivation of Planctomycetes and their phenomic and genomic characterization uncovers novel biology.</title>
        <authorList>
            <person name="Wiegand S."/>
            <person name="Jogler M."/>
            <person name="Boedeker C."/>
            <person name="Pinto D."/>
            <person name="Vollmers J."/>
            <person name="Rivas-Marin E."/>
            <person name="Kohn T."/>
            <person name="Peeters S.H."/>
            <person name="Heuer A."/>
            <person name="Rast P."/>
            <person name="Oberbeckmann S."/>
            <person name="Bunk B."/>
            <person name="Jeske O."/>
            <person name="Meyerdierks A."/>
            <person name="Storesund J.E."/>
            <person name="Kallscheuer N."/>
            <person name="Luecker S."/>
            <person name="Lage O.M."/>
            <person name="Pohl T."/>
            <person name="Merkel B.J."/>
            <person name="Hornburger P."/>
            <person name="Mueller R.-W."/>
            <person name="Bruemmer F."/>
            <person name="Labrenz M."/>
            <person name="Spormann A.M."/>
            <person name="Op Den Camp H."/>
            <person name="Overmann J."/>
            <person name="Amann R."/>
            <person name="Jetten M.S.M."/>
            <person name="Mascher T."/>
            <person name="Medema M.H."/>
            <person name="Devos D.P."/>
            <person name="Kaster A.-K."/>
            <person name="Ovreas L."/>
            <person name="Rohde M."/>
            <person name="Galperin M.Y."/>
            <person name="Jogler C."/>
        </authorList>
    </citation>
    <scope>NUCLEOTIDE SEQUENCE [LARGE SCALE GENOMIC DNA]</scope>
    <source>
        <strain evidence="1 2">Poly41</strain>
    </source>
</reference>
<evidence type="ECO:0000313" key="1">
    <source>
        <dbReference type="EMBL" id="TWU30984.1"/>
    </source>
</evidence>
<gene>
    <name evidence="1" type="primary">nlpI</name>
    <name evidence="1" type="ORF">Poly41_64530</name>
</gene>
<protein>
    <submittedName>
        <fullName evidence="1">Lipoprotein NlpI</fullName>
    </submittedName>
</protein>
<dbReference type="Gene3D" id="1.25.40.10">
    <property type="entry name" value="Tetratricopeptide repeat domain"/>
    <property type="match status" value="1"/>
</dbReference>
<evidence type="ECO:0000313" key="2">
    <source>
        <dbReference type="Proteomes" id="UP000319143"/>
    </source>
</evidence>